<evidence type="ECO:0000256" key="1">
    <source>
        <dbReference type="SAM" id="MobiDB-lite"/>
    </source>
</evidence>
<evidence type="ECO:0000313" key="3">
    <source>
        <dbReference type="EMBL" id="CRL19664.1"/>
    </source>
</evidence>
<dbReference type="Proteomes" id="UP000053732">
    <property type="component" value="Unassembled WGS sequence"/>
</dbReference>
<dbReference type="InterPro" id="IPR011008">
    <property type="entry name" value="Dimeric_a/b-barrel"/>
</dbReference>
<dbReference type="AlphaFoldDB" id="A0A0G4P068"/>
<dbReference type="Pfam" id="PF03992">
    <property type="entry name" value="ABM"/>
    <property type="match status" value="1"/>
</dbReference>
<proteinExistence type="predicted"/>
<accession>A0A0G4P068</accession>
<reference evidence="3 4" key="1">
    <citation type="journal article" date="2014" name="Nat. Commun.">
        <title>Multiple recent horizontal transfers of a large genomic region in cheese making fungi.</title>
        <authorList>
            <person name="Cheeseman K."/>
            <person name="Ropars J."/>
            <person name="Renault P."/>
            <person name="Dupont J."/>
            <person name="Gouzy J."/>
            <person name="Branca A."/>
            <person name="Abraham A.L."/>
            <person name="Ceppi M."/>
            <person name="Conseiller E."/>
            <person name="Debuchy R."/>
            <person name="Malagnac F."/>
            <person name="Goarin A."/>
            <person name="Silar P."/>
            <person name="Lacoste S."/>
            <person name="Sallet E."/>
            <person name="Bensimon A."/>
            <person name="Giraud T."/>
            <person name="Brygoo Y."/>
        </authorList>
    </citation>
    <scope>NUCLEOTIDE SEQUENCE [LARGE SCALE GENOMIC DNA]</scope>
    <source>
        <strain evidence="4">FM 013</strain>
    </source>
</reference>
<evidence type="ECO:0000313" key="4">
    <source>
        <dbReference type="Proteomes" id="UP000053732"/>
    </source>
</evidence>
<feature type="compositionally biased region" description="Basic and acidic residues" evidence="1">
    <location>
        <begin position="399"/>
        <end position="408"/>
    </location>
</feature>
<protein>
    <submittedName>
        <fullName evidence="3">Dimeric alpha-beta barrel</fullName>
    </submittedName>
</protein>
<dbReference type="STRING" id="1429867.A0A0G4P068"/>
<feature type="compositionally biased region" description="Basic and acidic residues" evidence="1">
    <location>
        <begin position="443"/>
        <end position="454"/>
    </location>
</feature>
<organism evidence="3 4">
    <name type="scientific">Penicillium camemberti (strain FM 013)</name>
    <dbReference type="NCBI Taxonomy" id="1429867"/>
    <lineage>
        <taxon>Eukaryota</taxon>
        <taxon>Fungi</taxon>
        <taxon>Dikarya</taxon>
        <taxon>Ascomycota</taxon>
        <taxon>Pezizomycotina</taxon>
        <taxon>Eurotiomycetes</taxon>
        <taxon>Eurotiomycetidae</taxon>
        <taxon>Eurotiales</taxon>
        <taxon>Aspergillaceae</taxon>
        <taxon>Penicillium</taxon>
    </lineage>
</organism>
<feature type="compositionally biased region" description="Polar residues" evidence="1">
    <location>
        <begin position="485"/>
        <end position="502"/>
    </location>
</feature>
<dbReference type="InterPro" id="IPR007138">
    <property type="entry name" value="ABM_dom"/>
</dbReference>
<dbReference type="Gene3D" id="3.30.70.100">
    <property type="match status" value="1"/>
</dbReference>
<feature type="compositionally biased region" description="Acidic residues" evidence="1">
    <location>
        <begin position="409"/>
        <end position="431"/>
    </location>
</feature>
<name>A0A0G4P068_PENC3</name>
<feature type="domain" description="ABM" evidence="2">
    <location>
        <begin position="24"/>
        <end position="81"/>
    </location>
</feature>
<gene>
    <name evidence="3" type="ORF">PCAMFM013_S003g000455</name>
</gene>
<keyword evidence="4" id="KW-1185">Reference proteome</keyword>
<feature type="region of interest" description="Disordered" evidence="1">
    <location>
        <begin position="397"/>
        <end position="577"/>
    </location>
</feature>
<sequence>MNPPVSEVAIIPLVKGADPRDENSEAARILNSVIQLATEQPGYQRMVWGLDEKGPMVLVMIADWDDLESHLNYMAAPYYRPIMDEFNTIIDGTVVSFHTAYEEGVGIVPLVEFNDYTADVFIALFPAQSLTQDFQDEFCQVSGDVNTNLLVFNDAPSSIASGWCTDDTLYEERHGKGPERPWISMVTWKNTETRQRAWCRKAVLGDIPKLVEGHGELQIYKLCEIQRITMGVSGSTLSGRPLRMQAQRVDASNTTTTQAPLKDVFGEYTIVREKFNGRPSTKKNWYCKHRYAREGSNDSYHYVHLDGGYHSTNPDGSKEQINPILKQAFYTSPTSDHRIDCSDEVDWEGLNEIPDLCIARASVTHEAVGKFMQEIKSQEEKTIKNDQAKKRKICARMLKGNETEHMGTDDEAEETEDETEETDCETEEVSDEERATKKKKKERKENQQRKDGKENFTPQETAAQRIALMPEEQMSKAVTPISELRPNNESIDESTNIGQTKGKSSRKRKANGIDDGEEQIARTTVAKKANMNRRRQPVLTDAERKERRRIANKRSRESANRRKALARKQMEEGTSET</sequence>
<dbReference type="EMBL" id="HG793136">
    <property type="protein sequence ID" value="CRL19664.1"/>
    <property type="molecule type" value="Genomic_DNA"/>
</dbReference>
<evidence type="ECO:0000259" key="2">
    <source>
        <dbReference type="Pfam" id="PF03992"/>
    </source>
</evidence>
<dbReference type="SUPFAM" id="SSF54909">
    <property type="entry name" value="Dimeric alpha+beta barrel"/>
    <property type="match status" value="1"/>
</dbReference>